<dbReference type="EMBL" id="UINC01087882">
    <property type="protein sequence ID" value="SVC37630.1"/>
    <property type="molecule type" value="Genomic_DNA"/>
</dbReference>
<feature type="non-terminal residue" evidence="4">
    <location>
        <position position="135"/>
    </location>
</feature>
<protein>
    <recommendedName>
        <fullName evidence="5">Adenylate kinase active site lid domain-containing protein</fullName>
    </recommendedName>
</protein>
<evidence type="ECO:0000256" key="3">
    <source>
        <dbReference type="ARBA" id="ARBA00022777"/>
    </source>
</evidence>
<dbReference type="InterPro" id="IPR006259">
    <property type="entry name" value="Adenyl_kin_sub"/>
</dbReference>
<evidence type="ECO:0008006" key="5">
    <source>
        <dbReference type="Google" id="ProtNLM"/>
    </source>
</evidence>
<dbReference type="InterPro" id="IPR000850">
    <property type="entry name" value="Adenylat/UMP-CMP_kin"/>
</dbReference>
<organism evidence="4">
    <name type="scientific">marine metagenome</name>
    <dbReference type="NCBI Taxonomy" id="408172"/>
    <lineage>
        <taxon>unclassified sequences</taxon>
        <taxon>metagenomes</taxon>
        <taxon>ecological metagenomes</taxon>
    </lineage>
</organism>
<evidence type="ECO:0000256" key="1">
    <source>
        <dbReference type="ARBA" id="ARBA00022679"/>
    </source>
</evidence>
<keyword evidence="3" id="KW-0418">Kinase</keyword>
<sequence>MRLLLIGPPGGGKGTQAKFLVDHLTIPEISTGDILRKNVQNKTALGIKAQAYMQVGQLVTDTVILNMMQNRLAEDDCTNGYILDGFPRTIPQAEGLDELLNNLGQQLDCVVVMKIADPLIINRLSNRRSCKECNQ</sequence>
<keyword evidence="1" id="KW-0808">Transferase</keyword>
<dbReference type="NCBIfam" id="TIGR01351">
    <property type="entry name" value="adk"/>
    <property type="match status" value="1"/>
</dbReference>
<dbReference type="SUPFAM" id="SSF52540">
    <property type="entry name" value="P-loop containing nucleoside triphosphate hydrolases"/>
    <property type="match status" value="1"/>
</dbReference>
<dbReference type="PRINTS" id="PR00094">
    <property type="entry name" value="ADENYLTKNASE"/>
</dbReference>
<dbReference type="Pfam" id="PF00406">
    <property type="entry name" value="ADK"/>
    <property type="match status" value="1"/>
</dbReference>
<dbReference type="HAMAP" id="MF_00235">
    <property type="entry name" value="Adenylate_kinase_Adk"/>
    <property type="match status" value="1"/>
</dbReference>
<keyword evidence="2" id="KW-0547">Nucleotide-binding</keyword>
<dbReference type="PROSITE" id="PS00113">
    <property type="entry name" value="ADENYLATE_KINASE"/>
    <property type="match status" value="1"/>
</dbReference>
<reference evidence="4" key="1">
    <citation type="submission" date="2018-05" db="EMBL/GenBank/DDBJ databases">
        <authorList>
            <person name="Lanie J.A."/>
            <person name="Ng W.-L."/>
            <person name="Kazmierczak K.M."/>
            <person name="Andrzejewski T.M."/>
            <person name="Davidsen T.M."/>
            <person name="Wayne K.J."/>
            <person name="Tettelin H."/>
            <person name="Glass J.I."/>
            <person name="Rusch D."/>
            <person name="Podicherti R."/>
            <person name="Tsui H.-C.T."/>
            <person name="Winkler M.E."/>
        </authorList>
    </citation>
    <scope>NUCLEOTIDE SEQUENCE</scope>
</reference>
<proteinExistence type="inferred from homology"/>
<dbReference type="CDD" id="cd01428">
    <property type="entry name" value="ADK"/>
    <property type="match status" value="1"/>
</dbReference>
<dbReference type="Gene3D" id="3.40.50.300">
    <property type="entry name" value="P-loop containing nucleotide triphosphate hydrolases"/>
    <property type="match status" value="1"/>
</dbReference>
<gene>
    <name evidence="4" type="ORF">METZ01_LOCUS290484</name>
</gene>
<evidence type="ECO:0000256" key="2">
    <source>
        <dbReference type="ARBA" id="ARBA00022741"/>
    </source>
</evidence>
<dbReference type="AlphaFoldDB" id="A0A382LLZ1"/>
<dbReference type="GO" id="GO:0004017">
    <property type="term" value="F:AMP kinase activity"/>
    <property type="evidence" value="ECO:0007669"/>
    <property type="project" value="InterPro"/>
</dbReference>
<name>A0A382LLZ1_9ZZZZ</name>
<dbReference type="InterPro" id="IPR027417">
    <property type="entry name" value="P-loop_NTPase"/>
</dbReference>
<dbReference type="InterPro" id="IPR033690">
    <property type="entry name" value="Adenylat_kinase_CS"/>
</dbReference>
<evidence type="ECO:0000313" key="4">
    <source>
        <dbReference type="EMBL" id="SVC37630.1"/>
    </source>
</evidence>
<dbReference type="GO" id="GO:0005524">
    <property type="term" value="F:ATP binding"/>
    <property type="evidence" value="ECO:0007669"/>
    <property type="project" value="InterPro"/>
</dbReference>
<accession>A0A382LLZ1</accession>
<dbReference type="PANTHER" id="PTHR23359">
    <property type="entry name" value="NUCLEOTIDE KINASE"/>
    <property type="match status" value="1"/>
</dbReference>